<gene>
    <name evidence="2" type="ORF">SS1G_04818</name>
</gene>
<accession>A7EHM6</accession>
<dbReference type="AlphaFoldDB" id="A7EHM6"/>
<dbReference type="KEGG" id="ssl:SS1G_04818"/>
<sequence>MTHKDSNPGKSALNGRQEPSEPEFNQNVQ</sequence>
<name>A7EHM6_SCLS1</name>
<keyword evidence="3" id="KW-1185">Reference proteome</keyword>
<evidence type="ECO:0000313" key="2">
    <source>
        <dbReference type="EMBL" id="EDO02342.1"/>
    </source>
</evidence>
<dbReference type="HOGENOM" id="CLU_3410779_0_0_1"/>
<dbReference type="RefSeq" id="XP_001595010.1">
    <property type="nucleotide sequence ID" value="XM_001594960.1"/>
</dbReference>
<organism evidence="2 3">
    <name type="scientific">Sclerotinia sclerotiorum (strain ATCC 18683 / 1980 / Ss-1)</name>
    <name type="common">White mold</name>
    <name type="synonym">Whetzelinia sclerotiorum</name>
    <dbReference type="NCBI Taxonomy" id="665079"/>
    <lineage>
        <taxon>Eukaryota</taxon>
        <taxon>Fungi</taxon>
        <taxon>Dikarya</taxon>
        <taxon>Ascomycota</taxon>
        <taxon>Pezizomycotina</taxon>
        <taxon>Leotiomycetes</taxon>
        <taxon>Helotiales</taxon>
        <taxon>Sclerotiniaceae</taxon>
        <taxon>Sclerotinia</taxon>
    </lineage>
</organism>
<dbReference type="EMBL" id="CH476625">
    <property type="protein sequence ID" value="EDO02342.1"/>
    <property type="molecule type" value="Genomic_DNA"/>
</dbReference>
<dbReference type="Proteomes" id="UP000001312">
    <property type="component" value="Unassembled WGS sequence"/>
</dbReference>
<feature type="region of interest" description="Disordered" evidence="1">
    <location>
        <begin position="1"/>
        <end position="29"/>
    </location>
</feature>
<evidence type="ECO:0000256" key="1">
    <source>
        <dbReference type="SAM" id="MobiDB-lite"/>
    </source>
</evidence>
<evidence type="ECO:0000313" key="3">
    <source>
        <dbReference type="Proteomes" id="UP000001312"/>
    </source>
</evidence>
<protein>
    <submittedName>
        <fullName evidence="2">Uncharacterized protein</fullName>
    </submittedName>
</protein>
<proteinExistence type="predicted"/>
<reference evidence="3" key="1">
    <citation type="journal article" date="2011" name="PLoS Genet.">
        <title>Genomic analysis of the necrotrophic fungal pathogens Sclerotinia sclerotiorum and Botrytis cinerea.</title>
        <authorList>
            <person name="Amselem J."/>
            <person name="Cuomo C.A."/>
            <person name="van Kan J.A."/>
            <person name="Viaud M."/>
            <person name="Benito E.P."/>
            <person name="Couloux A."/>
            <person name="Coutinho P.M."/>
            <person name="de Vries R.P."/>
            <person name="Dyer P.S."/>
            <person name="Fillinger S."/>
            <person name="Fournier E."/>
            <person name="Gout L."/>
            <person name="Hahn M."/>
            <person name="Kohn L."/>
            <person name="Lapalu N."/>
            <person name="Plummer K.M."/>
            <person name="Pradier J.M."/>
            <person name="Quevillon E."/>
            <person name="Sharon A."/>
            <person name="Simon A."/>
            <person name="ten Have A."/>
            <person name="Tudzynski B."/>
            <person name="Tudzynski P."/>
            <person name="Wincker P."/>
            <person name="Andrew M."/>
            <person name="Anthouard V."/>
            <person name="Beever R.E."/>
            <person name="Beffa R."/>
            <person name="Benoit I."/>
            <person name="Bouzid O."/>
            <person name="Brault B."/>
            <person name="Chen Z."/>
            <person name="Choquer M."/>
            <person name="Collemare J."/>
            <person name="Cotton P."/>
            <person name="Danchin E.G."/>
            <person name="Da Silva C."/>
            <person name="Gautier A."/>
            <person name="Giraud C."/>
            <person name="Giraud T."/>
            <person name="Gonzalez C."/>
            <person name="Grossetete S."/>
            <person name="Guldener U."/>
            <person name="Henrissat B."/>
            <person name="Howlett B.J."/>
            <person name="Kodira C."/>
            <person name="Kretschmer M."/>
            <person name="Lappartient A."/>
            <person name="Leroch M."/>
            <person name="Levis C."/>
            <person name="Mauceli E."/>
            <person name="Neuveglise C."/>
            <person name="Oeser B."/>
            <person name="Pearson M."/>
            <person name="Poulain J."/>
            <person name="Poussereau N."/>
            <person name="Quesneville H."/>
            <person name="Rascle C."/>
            <person name="Schumacher J."/>
            <person name="Segurens B."/>
            <person name="Sexton A."/>
            <person name="Silva E."/>
            <person name="Sirven C."/>
            <person name="Soanes D.M."/>
            <person name="Talbot N.J."/>
            <person name="Templeton M."/>
            <person name="Yandava C."/>
            <person name="Yarden O."/>
            <person name="Zeng Q."/>
            <person name="Rollins J.A."/>
            <person name="Lebrun M.H."/>
            <person name="Dickman M."/>
        </authorList>
    </citation>
    <scope>NUCLEOTIDE SEQUENCE [LARGE SCALE GENOMIC DNA]</scope>
    <source>
        <strain evidence="3">ATCC 18683 / 1980 / Ss-1</strain>
    </source>
</reference>
<dbReference type="InParanoid" id="A7EHM6"/>
<dbReference type="GeneID" id="5490835"/>